<gene>
    <name evidence="2" type="ORF">D7X32_01900</name>
</gene>
<name>A0A3A8KK66_9BACT</name>
<reference evidence="3" key="1">
    <citation type="submission" date="2018-09" db="EMBL/GenBank/DDBJ databases">
        <authorList>
            <person name="Livingstone P.G."/>
            <person name="Whitworth D.E."/>
        </authorList>
    </citation>
    <scope>NUCLEOTIDE SEQUENCE [LARGE SCALE GENOMIC DNA]</scope>
    <source>
        <strain evidence="3">CA043D</strain>
    </source>
</reference>
<protein>
    <submittedName>
        <fullName evidence="2">Uncharacterized protein</fullName>
    </submittedName>
</protein>
<feature type="compositionally biased region" description="Basic and acidic residues" evidence="1">
    <location>
        <begin position="148"/>
        <end position="170"/>
    </location>
</feature>
<dbReference type="AlphaFoldDB" id="A0A3A8KK66"/>
<dbReference type="EMBL" id="RAWE01000003">
    <property type="protein sequence ID" value="RKH07539.1"/>
    <property type="molecule type" value="Genomic_DNA"/>
</dbReference>
<organism evidence="2 3">
    <name type="scientific">Corallococcus carmarthensis</name>
    <dbReference type="NCBI Taxonomy" id="2316728"/>
    <lineage>
        <taxon>Bacteria</taxon>
        <taxon>Pseudomonadati</taxon>
        <taxon>Myxococcota</taxon>
        <taxon>Myxococcia</taxon>
        <taxon>Myxococcales</taxon>
        <taxon>Cystobacterineae</taxon>
        <taxon>Myxococcaceae</taxon>
        <taxon>Corallococcus</taxon>
    </lineage>
</organism>
<accession>A0A3A8KK66</accession>
<keyword evidence="3" id="KW-1185">Reference proteome</keyword>
<dbReference type="Proteomes" id="UP000268313">
    <property type="component" value="Unassembled WGS sequence"/>
</dbReference>
<proteinExistence type="predicted"/>
<evidence type="ECO:0000313" key="3">
    <source>
        <dbReference type="Proteomes" id="UP000268313"/>
    </source>
</evidence>
<feature type="region of interest" description="Disordered" evidence="1">
    <location>
        <begin position="148"/>
        <end position="177"/>
    </location>
</feature>
<sequence length="177" mass="19380">MLGITVLAVGGGIFAASKLFGSGAGKTDVGDLKALASVQAQLRTVDACVIEYNQWARSYHRQMHRRNVFITPCDAPGLFPRNAKVVLPEQWSHDALAFKAERSSVKDDWSILVDSEAVPFPVLVAGLEELAPIVARDAPAALAKSLADEAEGKAKYEESQRQQEEQRRQNQDSYPSR</sequence>
<evidence type="ECO:0000256" key="1">
    <source>
        <dbReference type="SAM" id="MobiDB-lite"/>
    </source>
</evidence>
<evidence type="ECO:0000313" key="2">
    <source>
        <dbReference type="EMBL" id="RKH07539.1"/>
    </source>
</evidence>
<comment type="caution">
    <text evidence="2">The sequence shown here is derived from an EMBL/GenBank/DDBJ whole genome shotgun (WGS) entry which is preliminary data.</text>
</comment>